<dbReference type="EMBL" id="SRKZ01000001">
    <property type="protein sequence ID" value="TGD82859.1"/>
    <property type="molecule type" value="Genomic_DNA"/>
</dbReference>
<name>A0A4Z0MTR3_9BACT</name>
<proteinExistence type="predicted"/>
<organism evidence="1 2">
    <name type="scientific">Hymenobacter wooponensis</name>
    <dbReference type="NCBI Taxonomy" id="1525360"/>
    <lineage>
        <taxon>Bacteria</taxon>
        <taxon>Pseudomonadati</taxon>
        <taxon>Bacteroidota</taxon>
        <taxon>Cytophagia</taxon>
        <taxon>Cytophagales</taxon>
        <taxon>Hymenobacteraceae</taxon>
        <taxon>Hymenobacter</taxon>
    </lineage>
</organism>
<sequence>MSEEIQLETPAEKVARLEEDLCIVGISSSTGIVLVTVETEDGVVEVRVETPKLRHRILDALIDGLGNKLDEARREAANA</sequence>
<evidence type="ECO:0000313" key="2">
    <source>
        <dbReference type="Proteomes" id="UP000298284"/>
    </source>
</evidence>
<dbReference type="RefSeq" id="WP_135529014.1">
    <property type="nucleotide sequence ID" value="NZ_SRKZ01000001.1"/>
</dbReference>
<dbReference type="AlphaFoldDB" id="A0A4Z0MTR3"/>
<gene>
    <name evidence="1" type="ORF">EU557_03505</name>
</gene>
<evidence type="ECO:0000313" key="1">
    <source>
        <dbReference type="EMBL" id="TGD82859.1"/>
    </source>
</evidence>
<accession>A0A4Z0MTR3</accession>
<reference evidence="1 2" key="1">
    <citation type="submission" date="2019-04" db="EMBL/GenBank/DDBJ databases">
        <authorList>
            <person name="Feng G."/>
            <person name="Zhang J."/>
            <person name="Zhu H."/>
        </authorList>
    </citation>
    <scope>NUCLEOTIDE SEQUENCE [LARGE SCALE GENOMIC DNA]</scope>
    <source>
        <strain evidence="1 2">JCM 19491</strain>
    </source>
</reference>
<dbReference type="Proteomes" id="UP000298284">
    <property type="component" value="Unassembled WGS sequence"/>
</dbReference>
<keyword evidence="2" id="KW-1185">Reference proteome</keyword>
<protein>
    <submittedName>
        <fullName evidence="1">Uncharacterized protein</fullName>
    </submittedName>
</protein>
<comment type="caution">
    <text evidence="1">The sequence shown here is derived from an EMBL/GenBank/DDBJ whole genome shotgun (WGS) entry which is preliminary data.</text>
</comment>